<keyword evidence="1" id="KW-0326">Glycosidase</keyword>
<accession>A0A854CK82</accession>
<organism evidence="1">
    <name type="scientific">Xanthomonas oryzae pv. oryzae</name>
    <dbReference type="NCBI Taxonomy" id="64187"/>
    <lineage>
        <taxon>Bacteria</taxon>
        <taxon>Pseudomonadati</taxon>
        <taxon>Pseudomonadota</taxon>
        <taxon>Gammaproteobacteria</taxon>
        <taxon>Lysobacterales</taxon>
        <taxon>Lysobacteraceae</taxon>
        <taxon>Xanthomonas</taxon>
    </lineage>
</organism>
<keyword evidence="1" id="KW-0378">Hydrolase</keyword>
<evidence type="ECO:0000313" key="1">
    <source>
        <dbReference type="EMBL" id="OLG90074.1"/>
    </source>
</evidence>
<dbReference type="EMBL" id="JXEA01000165">
    <property type="protein sequence ID" value="OLG90074.1"/>
    <property type="molecule type" value="Genomic_DNA"/>
</dbReference>
<sequence length="69" mass="7078">MHMGAVTLGLWVAAGMAAPAYAAPLASKAAKFLGSAHGAQQAPGFAQHWNKLTGKMAANGAVWKRCATR</sequence>
<keyword evidence="1" id="KW-0858">Xylan degradation</keyword>
<proteinExistence type="predicted"/>
<dbReference type="GO" id="GO:0016798">
    <property type="term" value="F:hydrolase activity, acting on glycosyl bonds"/>
    <property type="evidence" value="ECO:0007669"/>
    <property type="project" value="UniProtKB-KW"/>
</dbReference>
<reference evidence="1" key="1">
    <citation type="submission" date="2015-01" db="EMBL/GenBank/DDBJ databases">
        <title>Population genomics of rice bacterial leaf blight strains from India.</title>
        <authorList>
            <person name="Midha S."/>
            <person name="Anil M.G."/>
            <person name="Mishra D."/>
            <person name="Brahma K."/>
            <person name="Laha G.S."/>
            <person name="Sundaram R.M."/>
            <person name="Sonti R.V."/>
            <person name="Patil P.B."/>
        </authorList>
    </citation>
    <scope>NUCLEOTIDE SEQUENCE</scope>
    <source>
        <strain evidence="1">BXO512</strain>
    </source>
</reference>
<name>A0A854CK82_XANOO</name>
<comment type="caution">
    <text evidence="1">The sequence shown here is derived from an EMBL/GenBank/DDBJ whole genome shotgun (WGS) entry which is preliminary data.</text>
</comment>
<keyword evidence="1" id="KW-0624">Polysaccharide degradation</keyword>
<gene>
    <name evidence="1" type="ORF">BXO512_12680</name>
</gene>
<dbReference type="AlphaFoldDB" id="A0A854CK82"/>
<protein>
    <submittedName>
        <fullName evidence="1">Xylanase</fullName>
    </submittedName>
</protein>
<dbReference type="GO" id="GO:0045493">
    <property type="term" value="P:xylan catabolic process"/>
    <property type="evidence" value="ECO:0007669"/>
    <property type="project" value="UniProtKB-KW"/>
</dbReference>
<keyword evidence="1" id="KW-0119">Carbohydrate metabolism</keyword>